<reference evidence="3 4" key="1">
    <citation type="submission" date="2013-06" db="EMBL/GenBank/DDBJ databases">
        <title>Whole genome shotgun sequence of Bacillus selenatarsenatis SF-1.</title>
        <authorList>
            <person name="Kuroda M."/>
            <person name="Sei K."/>
            <person name="Yamashita M."/>
            <person name="Ike M."/>
        </authorList>
    </citation>
    <scope>NUCLEOTIDE SEQUENCE [LARGE SCALE GENOMIC DNA]</scope>
    <source>
        <strain evidence="3 4">SF-1</strain>
    </source>
</reference>
<dbReference type="Proteomes" id="UP000031014">
    <property type="component" value="Unassembled WGS sequence"/>
</dbReference>
<keyword evidence="2" id="KW-0732">Signal</keyword>
<evidence type="ECO:0000256" key="2">
    <source>
        <dbReference type="SAM" id="SignalP"/>
    </source>
</evidence>
<evidence type="ECO:0008006" key="5">
    <source>
        <dbReference type="Google" id="ProtNLM"/>
    </source>
</evidence>
<dbReference type="RefSeq" id="WP_041967882.1">
    <property type="nucleotide sequence ID" value="NZ_BASE01000113.1"/>
</dbReference>
<name>A0A0A8X8P6_MESS1</name>
<evidence type="ECO:0000313" key="4">
    <source>
        <dbReference type="Proteomes" id="UP000031014"/>
    </source>
</evidence>
<feature type="compositionally biased region" description="Basic and acidic residues" evidence="1">
    <location>
        <begin position="25"/>
        <end position="37"/>
    </location>
</feature>
<feature type="signal peptide" evidence="2">
    <location>
        <begin position="1"/>
        <end position="21"/>
    </location>
</feature>
<dbReference type="PROSITE" id="PS51257">
    <property type="entry name" value="PROKAR_LIPOPROTEIN"/>
    <property type="match status" value="1"/>
</dbReference>
<gene>
    <name evidence="3" type="ORF">SAMD00020551_4476</name>
</gene>
<evidence type="ECO:0000256" key="1">
    <source>
        <dbReference type="SAM" id="MobiDB-lite"/>
    </source>
</evidence>
<feature type="compositionally biased region" description="Acidic residues" evidence="1">
    <location>
        <begin position="46"/>
        <end position="57"/>
    </location>
</feature>
<feature type="region of interest" description="Disordered" evidence="1">
    <location>
        <begin position="25"/>
        <end position="66"/>
    </location>
</feature>
<organism evidence="3 4">
    <name type="scientific">Mesobacillus selenatarsenatis (strain DSM 18680 / JCM 14380 / FERM P-15431 / SF-1)</name>
    <dbReference type="NCBI Taxonomy" id="1321606"/>
    <lineage>
        <taxon>Bacteria</taxon>
        <taxon>Bacillati</taxon>
        <taxon>Bacillota</taxon>
        <taxon>Bacilli</taxon>
        <taxon>Bacillales</taxon>
        <taxon>Bacillaceae</taxon>
        <taxon>Mesobacillus</taxon>
    </lineage>
</organism>
<dbReference type="OrthoDB" id="2966441at2"/>
<accession>A0A0A8X8P6</accession>
<sequence length="321" mass="36254">MKNIILSLLAILFVLSGCSQEKSQVEEKEVVVEKQDSSDADPNQPENEEVSTEEEEASQPSDNTYSIQLDDRLEGQVVLEKDPSSDKRAYIYYMDQTLLNDKIIIGTIDSGSSDSIKSSIDEGVLTLVNYEGGENNPKYMYTANMEDPYLEHYQINEDGDAYLPLEEAINYSRAKELVHTSLLNSNFMYGSIMVNQIVPEQIDANGEAGLQISRAYLEDIQAWYERLNSAANSGSTEEFFTARAEVGNEVIDKYPELRQIPFPTQEIGYNISTSIQALSYWSYEDYEKDAEVKYLSEVNLVKGIGQFVEVIQEQLAELENI</sequence>
<evidence type="ECO:0000313" key="3">
    <source>
        <dbReference type="EMBL" id="GAM16288.1"/>
    </source>
</evidence>
<proteinExistence type="predicted"/>
<keyword evidence="4" id="KW-1185">Reference proteome</keyword>
<dbReference type="AlphaFoldDB" id="A0A0A8X8P6"/>
<protein>
    <recommendedName>
        <fullName evidence="5">Lipoprotein</fullName>
    </recommendedName>
</protein>
<comment type="caution">
    <text evidence="3">The sequence shown here is derived from an EMBL/GenBank/DDBJ whole genome shotgun (WGS) entry which is preliminary data.</text>
</comment>
<feature type="chain" id="PRO_5038945935" description="Lipoprotein" evidence="2">
    <location>
        <begin position="22"/>
        <end position="321"/>
    </location>
</feature>
<dbReference type="EMBL" id="BASE01000113">
    <property type="protein sequence ID" value="GAM16288.1"/>
    <property type="molecule type" value="Genomic_DNA"/>
</dbReference>